<name>A0ABV1BGB4_9FIRM</name>
<reference evidence="1 2" key="1">
    <citation type="submission" date="2024-03" db="EMBL/GenBank/DDBJ databases">
        <title>Human intestinal bacterial collection.</title>
        <authorList>
            <person name="Pauvert C."/>
            <person name="Hitch T.C.A."/>
            <person name="Clavel T."/>
        </authorList>
    </citation>
    <scope>NUCLEOTIDE SEQUENCE [LARGE SCALE GENOMIC DNA]</scope>
    <source>
        <strain evidence="1 2">CLA-JM-H16</strain>
    </source>
</reference>
<keyword evidence="1" id="KW-0396">Initiation factor</keyword>
<protein>
    <submittedName>
        <fullName evidence="1">Translation initiation factor 2</fullName>
    </submittedName>
</protein>
<keyword evidence="2" id="KW-1185">Reference proteome</keyword>
<evidence type="ECO:0000313" key="1">
    <source>
        <dbReference type="EMBL" id="MEQ2371276.1"/>
    </source>
</evidence>
<dbReference type="Proteomes" id="UP001473063">
    <property type="component" value="Unassembled WGS sequence"/>
</dbReference>
<accession>A0ABV1BGB4</accession>
<dbReference type="GO" id="GO:0003743">
    <property type="term" value="F:translation initiation factor activity"/>
    <property type="evidence" value="ECO:0007669"/>
    <property type="project" value="UniProtKB-KW"/>
</dbReference>
<gene>
    <name evidence="1" type="ORF">WMO28_10045</name>
</gene>
<evidence type="ECO:0000313" key="2">
    <source>
        <dbReference type="Proteomes" id="UP001473063"/>
    </source>
</evidence>
<sequence>MKGLHKVIVQNNRLHYEFEIKRNITIIQGNSATGKTTLINMLRQAENLGESSGIDISCDVPCRVLEGRNWKVILENISESIIFIDEENTFINTEEFASAIQGTDNYYVLITRENLYNLPYSVEEIYGLYSSGKYQNTRKIYQQMYRIYSGENFMPVEPEKLIVEDSNSGYDFFENVSKENQMECESAHGKTKIFGMLQKDDERQICVIADGAAIGAEMNRLYKQCQKKKNIHLYLPESFEWLILNSGILKEKLIREILKEPENYIDSKDFFSWERYFTRLLTERTENTYWKYKKSRLNEVYLHEKNKNLILESIQGIKFGDSKGE</sequence>
<dbReference type="EMBL" id="JBBMEJ010000011">
    <property type="protein sequence ID" value="MEQ2371276.1"/>
    <property type="molecule type" value="Genomic_DNA"/>
</dbReference>
<dbReference type="RefSeq" id="WP_349056895.1">
    <property type="nucleotide sequence ID" value="NZ_JBBMEJ010000011.1"/>
</dbReference>
<comment type="caution">
    <text evidence="1">The sequence shown here is derived from an EMBL/GenBank/DDBJ whole genome shotgun (WGS) entry which is preliminary data.</text>
</comment>
<keyword evidence="1" id="KW-0648">Protein biosynthesis</keyword>
<proteinExistence type="predicted"/>
<organism evidence="1 2">
    <name type="scientific">Blautia aquisgranensis</name>
    <dbReference type="NCBI Taxonomy" id="3133153"/>
    <lineage>
        <taxon>Bacteria</taxon>
        <taxon>Bacillati</taxon>
        <taxon>Bacillota</taxon>
        <taxon>Clostridia</taxon>
        <taxon>Lachnospirales</taxon>
        <taxon>Lachnospiraceae</taxon>
        <taxon>Blautia</taxon>
    </lineage>
</organism>